<protein>
    <recommendedName>
        <fullName evidence="2">Apple domain-containing protein</fullName>
    </recommendedName>
</protein>
<dbReference type="InterPro" id="IPR003609">
    <property type="entry name" value="Pan_app"/>
</dbReference>
<dbReference type="Proteomes" id="UP001189429">
    <property type="component" value="Unassembled WGS sequence"/>
</dbReference>
<evidence type="ECO:0000313" key="4">
    <source>
        <dbReference type="Proteomes" id="UP001189429"/>
    </source>
</evidence>
<dbReference type="Pfam" id="PF14295">
    <property type="entry name" value="PAN_4"/>
    <property type="match status" value="2"/>
</dbReference>
<feature type="region of interest" description="Disordered" evidence="1">
    <location>
        <begin position="21"/>
        <end position="41"/>
    </location>
</feature>
<evidence type="ECO:0000259" key="2">
    <source>
        <dbReference type="Pfam" id="PF14295"/>
    </source>
</evidence>
<evidence type="ECO:0000256" key="1">
    <source>
        <dbReference type="SAM" id="MobiDB-lite"/>
    </source>
</evidence>
<feature type="domain" description="Apple" evidence="2">
    <location>
        <begin position="230"/>
        <end position="267"/>
    </location>
</feature>
<keyword evidence="4" id="KW-1185">Reference proteome</keyword>
<proteinExistence type="predicted"/>
<dbReference type="EMBL" id="CAUYUJ010014166">
    <property type="protein sequence ID" value="CAK0837609.1"/>
    <property type="molecule type" value="Genomic_DNA"/>
</dbReference>
<feature type="domain" description="Apple" evidence="2">
    <location>
        <begin position="141"/>
        <end position="179"/>
    </location>
</feature>
<comment type="caution">
    <text evidence="3">The sequence shown here is derived from an EMBL/GenBank/DDBJ whole genome shotgun (WGS) entry which is preliminary data.</text>
</comment>
<accession>A0ABN9SYL7</accession>
<organism evidence="3 4">
    <name type="scientific">Prorocentrum cordatum</name>
    <dbReference type="NCBI Taxonomy" id="2364126"/>
    <lineage>
        <taxon>Eukaryota</taxon>
        <taxon>Sar</taxon>
        <taxon>Alveolata</taxon>
        <taxon>Dinophyceae</taxon>
        <taxon>Prorocentrales</taxon>
        <taxon>Prorocentraceae</taxon>
        <taxon>Prorocentrum</taxon>
    </lineage>
</organism>
<feature type="compositionally biased region" description="Acidic residues" evidence="1">
    <location>
        <begin position="23"/>
        <end position="32"/>
    </location>
</feature>
<gene>
    <name evidence="3" type="ORF">PCOR1329_LOCUS33754</name>
</gene>
<sequence length="316" mass="34843">MVPVGGSWFALGPWRLARLGEAEQPEEASTDDGIERGAQGDLDGTWQQRDVLAADRTVDCDCSSDWPCVRRVQVITLLFVSACLSWFVATRVQVQPSLQSMGDNVSLKSQLVNQAKWNLNGKEMGCTNWREIALRKYETKADVQDCGELCGETAGCMAFGFQPKACEGPDQASEGACFLWGELCHLEANVCWDNYRMDRPPVPLPWGLASRRTGCANRDKIGVQESVEWNANECGEKCRQSDGCTAFNFQPRTCKGPGSGEKGECHLFSGPCKQESNVCLDFYLMAPPPSATEAQIATFKLAEPASEGSRYRRCLR</sequence>
<name>A0ABN9SYL7_9DINO</name>
<reference evidence="3" key="1">
    <citation type="submission" date="2023-10" db="EMBL/GenBank/DDBJ databases">
        <authorList>
            <person name="Chen Y."/>
            <person name="Shah S."/>
            <person name="Dougan E. K."/>
            <person name="Thang M."/>
            <person name="Chan C."/>
        </authorList>
    </citation>
    <scope>NUCLEOTIDE SEQUENCE [LARGE SCALE GENOMIC DNA]</scope>
</reference>
<evidence type="ECO:0000313" key="3">
    <source>
        <dbReference type="EMBL" id="CAK0837609.1"/>
    </source>
</evidence>